<feature type="compositionally biased region" description="Low complexity" evidence="1">
    <location>
        <begin position="139"/>
        <end position="150"/>
    </location>
</feature>
<sequence>MLSRNLLIASAVVFLATTVSTAPVEEKEPEDTEVETEDGEEEVSEEDADDDDDSSQDLNKGTGAQHATTVSKDLGATPHPGMSAGESSNGQKHTADSAAHSGQDASSSSSAAGGVNGESGRDPHTISSDPGTHASTVNGGSSTSEAGAAGAEEHGISVSQVHADSHTSSVSHDSSSSVAVHSPEHSHPDPAESDPHLGESQVGGHGDPFRDPSQIEAPGSSSAGAEVPETENNGNGHKHLVGGPVAEQTDVDHFIEGTTQIDSTGGVDAFGGSHGELTGIVDQANADFFIDLMGGMVDAFGPDAHVDTLAVGLDPGQPSSSSRAPDAPPAGSLDPSSFDHHSPDLSGADHSAVDHTRFDHVSVDHAGLDYWPDALAHTHVDAGTADHIHSNSGFTADATDPALPSDIMLHADHSIIDYPEGGADTTSTDTAHSNGNGRHRPVTEPLRGDHPGFDIHHDSSSTVHQPITAADAPDTGERHGVVSPLDTTAGTFEGIDHTHGPQTDMAGGPSDAGTQVIGADAAGGEPVTNVHIQVEATAMGAIYGSSPPDTVGHEGVTDAQARFTDSQSGPRHSFTDMVDSHSLLTETDAPVTEHAHGVLDHTGVMDSVTAGPQGTVGGSSQPGVTEQTQAAVSAGEQYNTSGQGPEGAENVELEDTC</sequence>
<feature type="region of interest" description="Disordered" evidence="1">
    <location>
        <begin position="607"/>
        <end position="657"/>
    </location>
</feature>
<feature type="compositionally biased region" description="Low complexity" evidence="1">
    <location>
        <begin position="97"/>
        <end position="113"/>
    </location>
</feature>
<feature type="region of interest" description="Disordered" evidence="1">
    <location>
        <begin position="19"/>
        <end position="243"/>
    </location>
</feature>
<feature type="compositionally biased region" description="Polar residues" evidence="1">
    <location>
        <begin position="125"/>
        <end position="138"/>
    </location>
</feature>
<accession>A0AAV6FPH8</accession>
<feature type="compositionally biased region" description="Basic and acidic residues" evidence="1">
    <location>
        <begin position="182"/>
        <end position="197"/>
    </location>
</feature>
<name>A0AAV6FPH8_9TELE</name>
<evidence type="ECO:0000256" key="1">
    <source>
        <dbReference type="SAM" id="MobiDB-lite"/>
    </source>
</evidence>
<proteinExistence type="predicted"/>
<comment type="caution">
    <text evidence="3">The sequence shown here is derived from an EMBL/GenBank/DDBJ whole genome shotgun (WGS) entry which is preliminary data.</text>
</comment>
<dbReference type="Proteomes" id="UP000823561">
    <property type="component" value="Chromosome 20"/>
</dbReference>
<evidence type="ECO:0000256" key="2">
    <source>
        <dbReference type="SAM" id="SignalP"/>
    </source>
</evidence>
<feature type="compositionally biased region" description="Polar residues" evidence="1">
    <location>
        <begin position="618"/>
        <end position="643"/>
    </location>
</feature>
<organism evidence="3 4">
    <name type="scientific">Alosa alosa</name>
    <name type="common">allis shad</name>
    <dbReference type="NCBI Taxonomy" id="278164"/>
    <lineage>
        <taxon>Eukaryota</taxon>
        <taxon>Metazoa</taxon>
        <taxon>Chordata</taxon>
        <taxon>Craniata</taxon>
        <taxon>Vertebrata</taxon>
        <taxon>Euteleostomi</taxon>
        <taxon>Actinopterygii</taxon>
        <taxon>Neopterygii</taxon>
        <taxon>Teleostei</taxon>
        <taxon>Clupei</taxon>
        <taxon>Clupeiformes</taxon>
        <taxon>Clupeoidei</taxon>
        <taxon>Clupeidae</taxon>
        <taxon>Alosa</taxon>
    </lineage>
</organism>
<gene>
    <name evidence="3" type="ORF">AALO_G00257930</name>
</gene>
<dbReference type="AlphaFoldDB" id="A0AAV6FPH8"/>
<evidence type="ECO:0000313" key="4">
    <source>
        <dbReference type="Proteomes" id="UP000823561"/>
    </source>
</evidence>
<keyword evidence="4" id="KW-1185">Reference proteome</keyword>
<feature type="region of interest" description="Disordered" evidence="1">
    <location>
        <begin position="310"/>
        <end position="351"/>
    </location>
</feature>
<feature type="chain" id="PRO_5043652664" evidence="2">
    <location>
        <begin position="22"/>
        <end position="657"/>
    </location>
</feature>
<protein>
    <submittedName>
        <fullName evidence="3">Uncharacterized protein</fullName>
    </submittedName>
</protein>
<feature type="signal peptide" evidence="2">
    <location>
        <begin position="1"/>
        <end position="21"/>
    </location>
</feature>
<reference evidence="3" key="1">
    <citation type="submission" date="2020-10" db="EMBL/GenBank/DDBJ databases">
        <title>Chromosome-scale genome assembly of the Allis shad, Alosa alosa.</title>
        <authorList>
            <person name="Margot Z."/>
            <person name="Christophe K."/>
            <person name="Cabau C."/>
            <person name="Louis A."/>
            <person name="Berthelot C."/>
            <person name="Parey E."/>
            <person name="Roest Crollius H."/>
            <person name="Montfort J."/>
            <person name="Robinson-Rechavi M."/>
            <person name="Bucao C."/>
            <person name="Bouchez O."/>
            <person name="Gislard M."/>
            <person name="Lluch J."/>
            <person name="Milhes M."/>
            <person name="Lampietro C."/>
            <person name="Lopez Roques C."/>
            <person name="Donnadieu C."/>
            <person name="Braasch I."/>
            <person name="Desvignes T."/>
            <person name="Postlethwait J."/>
            <person name="Bobe J."/>
            <person name="Guiguen Y."/>
        </authorList>
    </citation>
    <scope>NUCLEOTIDE SEQUENCE</scope>
    <source>
        <strain evidence="3">M-15738</strain>
        <tissue evidence="3">Blood</tissue>
    </source>
</reference>
<dbReference type="EMBL" id="JADWDJ010000020">
    <property type="protein sequence ID" value="KAG5264778.1"/>
    <property type="molecule type" value="Genomic_DNA"/>
</dbReference>
<feature type="compositionally biased region" description="Low complexity" evidence="1">
    <location>
        <begin position="166"/>
        <end position="181"/>
    </location>
</feature>
<evidence type="ECO:0000313" key="3">
    <source>
        <dbReference type="EMBL" id="KAG5264778.1"/>
    </source>
</evidence>
<keyword evidence="2" id="KW-0732">Signal</keyword>
<feature type="compositionally biased region" description="Acidic residues" evidence="1">
    <location>
        <begin position="27"/>
        <end position="55"/>
    </location>
</feature>